<accession>A0ABQ5DHK0</accession>
<dbReference type="Pfam" id="PF07727">
    <property type="entry name" value="RVT_2"/>
    <property type="match status" value="1"/>
</dbReference>
<keyword evidence="5" id="KW-0695">RNA-directed DNA polymerase</keyword>
<feature type="region of interest" description="Disordered" evidence="3">
    <location>
        <begin position="794"/>
        <end position="818"/>
    </location>
</feature>
<dbReference type="GO" id="GO:0003964">
    <property type="term" value="F:RNA-directed DNA polymerase activity"/>
    <property type="evidence" value="ECO:0007669"/>
    <property type="project" value="UniProtKB-KW"/>
</dbReference>
<organism evidence="5 6">
    <name type="scientific">Tanacetum coccineum</name>
    <dbReference type="NCBI Taxonomy" id="301880"/>
    <lineage>
        <taxon>Eukaryota</taxon>
        <taxon>Viridiplantae</taxon>
        <taxon>Streptophyta</taxon>
        <taxon>Embryophyta</taxon>
        <taxon>Tracheophyta</taxon>
        <taxon>Spermatophyta</taxon>
        <taxon>Magnoliopsida</taxon>
        <taxon>eudicotyledons</taxon>
        <taxon>Gunneridae</taxon>
        <taxon>Pentapetalae</taxon>
        <taxon>asterids</taxon>
        <taxon>campanulids</taxon>
        <taxon>Asterales</taxon>
        <taxon>Asteraceae</taxon>
        <taxon>Asteroideae</taxon>
        <taxon>Anthemideae</taxon>
        <taxon>Anthemidinae</taxon>
        <taxon>Tanacetum</taxon>
    </lineage>
</organism>
<evidence type="ECO:0000313" key="6">
    <source>
        <dbReference type="Proteomes" id="UP001151760"/>
    </source>
</evidence>
<evidence type="ECO:0000259" key="4">
    <source>
        <dbReference type="PROSITE" id="PS50994"/>
    </source>
</evidence>
<dbReference type="InterPro" id="IPR036397">
    <property type="entry name" value="RNaseH_sf"/>
</dbReference>
<feature type="compositionally biased region" description="Basic and acidic residues" evidence="3">
    <location>
        <begin position="794"/>
        <end position="804"/>
    </location>
</feature>
<protein>
    <submittedName>
        <fullName evidence="5">RNA-directed DNA polymerase</fullName>
    </submittedName>
</protein>
<dbReference type="SUPFAM" id="SSF56672">
    <property type="entry name" value="DNA/RNA polymerases"/>
    <property type="match status" value="1"/>
</dbReference>
<reference evidence="5" key="2">
    <citation type="submission" date="2022-01" db="EMBL/GenBank/DDBJ databases">
        <authorList>
            <person name="Yamashiro T."/>
            <person name="Shiraishi A."/>
            <person name="Satake H."/>
            <person name="Nakayama K."/>
        </authorList>
    </citation>
    <scope>NUCLEOTIDE SEQUENCE</scope>
</reference>
<dbReference type="Gene3D" id="3.30.420.10">
    <property type="entry name" value="Ribonuclease H-like superfamily/Ribonuclease H"/>
    <property type="match status" value="1"/>
</dbReference>
<comment type="caution">
    <text evidence="5">The sequence shown here is derived from an EMBL/GenBank/DDBJ whole genome shotgun (WGS) entry which is preliminary data.</text>
</comment>
<reference evidence="5" key="1">
    <citation type="journal article" date="2022" name="Int. J. Mol. Sci.">
        <title>Draft Genome of Tanacetum Coccineum: Genomic Comparison of Closely Related Tanacetum-Family Plants.</title>
        <authorList>
            <person name="Yamashiro T."/>
            <person name="Shiraishi A."/>
            <person name="Nakayama K."/>
            <person name="Satake H."/>
        </authorList>
    </citation>
    <scope>NUCLEOTIDE SEQUENCE</scope>
</reference>
<evidence type="ECO:0000256" key="1">
    <source>
        <dbReference type="ARBA" id="ARBA00022723"/>
    </source>
</evidence>
<dbReference type="InterPro" id="IPR012337">
    <property type="entry name" value="RNaseH-like_sf"/>
</dbReference>
<dbReference type="InterPro" id="IPR039537">
    <property type="entry name" value="Retrotran_Ty1/copia-like"/>
</dbReference>
<evidence type="ECO:0000313" key="5">
    <source>
        <dbReference type="EMBL" id="GJT38378.1"/>
    </source>
</evidence>
<sequence length="1476" mass="166973">MLGPDDMSGPDDTLDTTVKTTEIIGSSTDLNLSFGDALYLHPNNTGGSPIVTIKLTGTENYKVWSIAMTFALRNHNKLGFIDGTCKKDKKNLALANQWDMCNSVVVTWILNSLSPELFAGAIYAKNAYEMWTDLKDTYDKVDGSAVFNIHKSINSSSQNGTPIVEYYNNLNSLWKQFDVMICLPTCTCDAAKELQKHNQLIKLMQFLMGLDDSYLAIRSNILSRETLPLVKQAFAIISGEESHRNATSHVTTKPTATVFAAKASNNKRRPNNNNNFSKNRGPNLNLTCTNCNKPGHTVDRYYELIGYPAGYVKRNFNAKPTVSNNASADVFAKSTGTDNKTSNSPVSLTSDQLSRLMNLLNDSGVSSANSSMGGLTVGHPNGTQALITKIGDLKINNNITLYDVLVVPEYTVSLLSVHKLARDSKLFVGFDEHNCYFQDLKGNKTVGIGRQCNGLYLFDIEKYCKIISNNCIATCYVSRSMWHQRLGHPADQVLSVLNKTLNLDSQSVPDHLCDTCNEAKQTREPFSLSDHKSTKLGQLIHLDVWGPYKVTSRDGFRYFLTVVDDFSRAIWTYMLKGKDDVYDSIVNFTNMLSNQFETKVKKFRSDNGSEFVNNKLQNFLNEKGILHQTSCVYTPQQNGIVERKHRHLLNVARSLMFQGELPLYLWPECILTTVYLINRTPSSVLSGKSPFYLVYGHDPSLSHLRVFGCLCYATILNNQDKFSSRSERCVFIGYSNSKKGYKLLSLENKSILFSRDVKFYETVFPFKMKNNPQKVVFESGITSDLNHKNFFDNLDPKRPNDEGRVTLNDDGTELTPESQDIVDSEATSMSENTHPEGNVSQETIVSDETDLVGEFNDNTESISEISDLPVNTIRRSTRQTKLPSSLNDFIINGKVKYGVEKVVNYANLNHSSLCFASSLNKSVEPTCYEHVILDSNWIDAMNTEIEALNKNHTWIITDLPANRKPIKCKWIYKIKYKSNGDIERYKARLVAKGFSQREGIDYDETFSHVVKMTTIRCVIALSVKNEWPLFQLDVNNAFLYGDLDEEIYMTIPQGFSDKTNKTKVCKLVKSLYGLKQTPRKWNEKLVGVLKEHGFVQSVNDHSLFTMSRDNKFIALLVYVDDIVITGNCVDEIDQFKTYLKSKFNIKDLGSLKYFLGIEVIKTGKDLCLTQRKYCLELLKEFGLLGCKPSSTPMEPKSVLPHIATDSDPYLDNITGYQQLLGKLIYLTHTRPDISYSVHCLAQHMHSPLKSHLNCALNVLRYLKNAPGKGIKYAHSKNDNTLVGFSDADWAKCIKTRKSVTGYYVFLNNCFISWKSKKLNTLSRSSTEAEYRSMASAACEIIWIQKLLLDLNVKITLPVDLFCDNKSALQLAINHVFHERSKHFEIDVHFIREKIAKGILKTKKICSSDQTADILTKHLPVYQHKKLCEKLEMFDMFSHQIKGECLKFRGLLVIWAFLLRWCLSLIPEVSSDSKMKD</sequence>
<keyword evidence="6" id="KW-1185">Reference proteome</keyword>
<dbReference type="PANTHER" id="PTHR42648">
    <property type="entry name" value="TRANSPOSASE, PUTATIVE-RELATED"/>
    <property type="match status" value="1"/>
</dbReference>
<dbReference type="InterPro" id="IPR029472">
    <property type="entry name" value="Copia-like_N"/>
</dbReference>
<dbReference type="InterPro" id="IPR025724">
    <property type="entry name" value="GAG-pre-integrase_dom"/>
</dbReference>
<name>A0ABQ5DHK0_9ASTR</name>
<dbReference type="Pfam" id="PF14244">
    <property type="entry name" value="Retrotran_gag_3"/>
    <property type="match status" value="1"/>
</dbReference>
<dbReference type="PANTHER" id="PTHR42648:SF31">
    <property type="entry name" value="RNA-DIRECTED DNA POLYMERASE"/>
    <property type="match status" value="1"/>
</dbReference>
<dbReference type="Pfam" id="PF00665">
    <property type="entry name" value="rve"/>
    <property type="match status" value="1"/>
</dbReference>
<evidence type="ECO:0000256" key="3">
    <source>
        <dbReference type="SAM" id="MobiDB-lite"/>
    </source>
</evidence>
<dbReference type="InterPro" id="IPR043502">
    <property type="entry name" value="DNA/RNA_pol_sf"/>
</dbReference>
<feature type="domain" description="Integrase catalytic" evidence="4">
    <location>
        <begin position="521"/>
        <end position="698"/>
    </location>
</feature>
<dbReference type="Proteomes" id="UP001151760">
    <property type="component" value="Unassembled WGS sequence"/>
</dbReference>
<dbReference type="Pfam" id="PF25597">
    <property type="entry name" value="SH3_retrovirus"/>
    <property type="match status" value="1"/>
</dbReference>
<dbReference type="InterPro" id="IPR057670">
    <property type="entry name" value="SH3_retrovirus"/>
</dbReference>
<dbReference type="SUPFAM" id="SSF53098">
    <property type="entry name" value="Ribonuclease H-like"/>
    <property type="match status" value="1"/>
</dbReference>
<evidence type="ECO:0000256" key="2">
    <source>
        <dbReference type="ARBA" id="ARBA00022801"/>
    </source>
</evidence>
<dbReference type="InterPro" id="IPR001584">
    <property type="entry name" value="Integrase_cat-core"/>
</dbReference>
<proteinExistence type="predicted"/>
<gene>
    <name evidence="5" type="ORF">Tco_0938243</name>
</gene>
<dbReference type="PROSITE" id="PS50994">
    <property type="entry name" value="INTEGRASE"/>
    <property type="match status" value="1"/>
</dbReference>
<keyword evidence="5" id="KW-0548">Nucleotidyltransferase</keyword>
<keyword evidence="5" id="KW-0808">Transferase</keyword>
<keyword evidence="2" id="KW-0378">Hydrolase</keyword>
<dbReference type="InterPro" id="IPR013103">
    <property type="entry name" value="RVT_2"/>
</dbReference>
<dbReference type="EMBL" id="BQNB010015299">
    <property type="protein sequence ID" value="GJT38378.1"/>
    <property type="molecule type" value="Genomic_DNA"/>
</dbReference>
<keyword evidence="1" id="KW-0479">Metal-binding</keyword>
<dbReference type="CDD" id="cd09272">
    <property type="entry name" value="RNase_HI_RT_Ty1"/>
    <property type="match status" value="1"/>
</dbReference>
<dbReference type="Pfam" id="PF13976">
    <property type="entry name" value="gag_pre-integrs"/>
    <property type="match status" value="1"/>
</dbReference>